<protein>
    <submittedName>
        <fullName evidence="2">Mannose-6-phosphate isomerase</fullName>
    </submittedName>
</protein>
<dbReference type="Pfam" id="PF01050">
    <property type="entry name" value="MannoseP_isomer"/>
    <property type="match status" value="1"/>
</dbReference>
<sequence>MDPEENAIRERILQDVRPWGKFRRYTHNEECTVKVLTVDPKQMLSKQSHEHRDELWVILDEGLQVELDDEVLEPKPGDEIVILRRVKHRLASRGAQGRVLEISFGHADEDDIVRFEDMYGRSQT</sequence>
<dbReference type="STRING" id="1703770.AMJ39_05360"/>
<dbReference type="GO" id="GO:0009298">
    <property type="term" value="P:GDP-mannose biosynthetic process"/>
    <property type="evidence" value="ECO:0007669"/>
    <property type="project" value="TreeGrafter"/>
</dbReference>
<dbReference type="SUPFAM" id="SSF51182">
    <property type="entry name" value="RmlC-like cupins"/>
    <property type="match status" value="1"/>
</dbReference>
<evidence type="ECO:0000313" key="3">
    <source>
        <dbReference type="Proteomes" id="UP000052008"/>
    </source>
</evidence>
<evidence type="ECO:0000313" key="2">
    <source>
        <dbReference type="EMBL" id="KPJ53243.1"/>
    </source>
</evidence>
<dbReference type="EMBL" id="LIZS01000025">
    <property type="protein sequence ID" value="KPJ53243.1"/>
    <property type="molecule type" value="Genomic_DNA"/>
</dbReference>
<name>A0A0S7WSX1_UNCT6</name>
<dbReference type="Proteomes" id="UP000052008">
    <property type="component" value="Unassembled WGS sequence"/>
</dbReference>
<evidence type="ECO:0000259" key="1">
    <source>
        <dbReference type="Pfam" id="PF01050"/>
    </source>
</evidence>
<accession>A0A0S7WSX1</accession>
<dbReference type="InterPro" id="IPR014710">
    <property type="entry name" value="RmlC-like_jellyroll"/>
</dbReference>
<comment type="caution">
    <text evidence="2">The sequence shown here is derived from an EMBL/GenBank/DDBJ whole genome shotgun (WGS) entry which is preliminary data.</text>
</comment>
<dbReference type="Gene3D" id="2.60.120.10">
    <property type="entry name" value="Jelly Rolls"/>
    <property type="match status" value="1"/>
</dbReference>
<dbReference type="InterPro" id="IPR051161">
    <property type="entry name" value="Mannose-6P_isomerase_type2"/>
</dbReference>
<dbReference type="AlphaFoldDB" id="A0A0S7WSX1"/>
<dbReference type="InterPro" id="IPR001538">
    <property type="entry name" value="Man6P_isomerase-2_C"/>
</dbReference>
<dbReference type="PANTHER" id="PTHR46390:SF1">
    <property type="entry name" value="MANNOSE-1-PHOSPHATE GUANYLYLTRANSFERASE"/>
    <property type="match status" value="1"/>
</dbReference>
<keyword evidence="2" id="KW-0413">Isomerase</keyword>
<feature type="domain" description="Mannose-6-phosphate isomerase type II C-terminal" evidence="1">
    <location>
        <begin position="16"/>
        <end position="117"/>
    </location>
</feature>
<proteinExistence type="predicted"/>
<reference evidence="2 3" key="1">
    <citation type="journal article" date="2015" name="Microbiome">
        <title>Genomic resolution of linkages in carbon, nitrogen, and sulfur cycling among widespread estuary sediment bacteria.</title>
        <authorList>
            <person name="Baker B.J."/>
            <person name="Lazar C.S."/>
            <person name="Teske A.P."/>
            <person name="Dick G.J."/>
        </authorList>
    </citation>
    <scope>NUCLEOTIDE SEQUENCE [LARGE SCALE GENOMIC DNA]</scope>
    <source>
        <strain evidence="2">DG_24</strain>
    </source>
</reference>
<dbReference type="PANTHER" id="PTHR46390">
    <property type="entry name" value="MANNOSE-1-PHOSPHATE GUANYLYLTRANSFERASE"/>
    <property type="match status" value="1"/>
</dbReference>
<dbReference type="InterPro" id="IPR011051">
    <property type="entry name" value="RmlC_Cupin_sf"/>
</dbReference>
<dbReference type="GO" id="GO:0004475">
    <property type="term" value="F:mannose-1-phosphate guanylyltransferase (GTP) activity"/>
    <property type="evidence" value="ECO:0007669"/>
    <property type="project" value="TreeGrafter"/>
</dbReference>
<dbReference type="CDD" id="cd02213">
    <property type="entry name" value="cupin_PMI_typeII_C"/>
    <property type="match status" value="1"/>
</dbReference>
<dbReference type="GO" id="GO:0005976">
    <property type="term" value="P:polysaccharide metabolic process"/>
    <property type="evidence" value="ECO:0007669"/>
    <property type="project" value="InterPro"/>
</dbReference>
<gene>
    <name evidence="2" type="ORF">AMJ39_05360</name>
</gene>
<organism evidence="2 3">
    <name type="scientific">candidate division TA06 bacterium DG_24</name>
    <dbReference type="NCBI Taxonomy" id="1703770"/>
    <lineage>
        <taxon>Bacteria</taxon>
        <taxon>Bacteria division TA06</taxon>
    </lineage>
</organism>
<dbReference type="GO" id="GO:0016853">
    <property type="term" value="F:isomerase activity"/>
    <property type="evidence" value="ECO:0007669"/>
    <property type="project" value="UniProtKB-KW"/>
</dbReference>